<accession>A0A9D3WBX9</accession>
<dbReference type="Proteomes" id="UP000828251">
    <property type="component" value="Unassembled WGS sequence"/>
</dbReference>
<evidence type="ECO:0000256" key="1">
    <source>
        <dbReference type="SAM" id="MobiDB-lite"/>
    </source>
</evidence>
<reference evidence="2 3" key="1">
    <citation type="journal article" date="2021" name="Plant Biotechnol. J.">
        <title>Multi-omics assisted identification of the key and species-specific regulatory components of drought-tolerant mechanisms in Gossypium stocksii.</title>
        <authorList>
            <person name="Yu D."/>
            <person name="Ke L."/>
            <person name="Zhang D."/>
            <person name="Wu Y."/>
            <person name="Sun Y."/>
            <person name="Mei J."/>
            <person name="Sun J."/>
            <person name="Sun Y."/>
        </authorList>
    </citation>
    <scope>NUCLEOTIDE SEQUENCE [LARGE SCALE GENOMIC DNA]</scope>
    <source>
        <strain evidence="3">cv. E1</strain>
        <tissue evidence="2">Leaf</tissue>
    </source>
</reference>
<comment type="caution">
    <text evidence="2">The sequence shown here is derived from an EMBL/GenBank/DDBJ whole genome shotgun (WGS) entry which is preliminary data.</text>
</comment>
<dbReference type="EMBL" id="JAIQCV010000002">
    <property type="protein sequence ID" value="KAH1121784.1"/>
    <property type="molecule type" value="Genomic_DNA"/>
</dbReference>
<evidence type="ECO:0000313" key="3">
    <source>
        <dbReference type="Proteomes" id="UP000828251"/>
    </source>
</evidence>
<organism evidence="2 3">
    <name type="scientific">Gossypium stocksii</name>
    <dbReference type="NCBI Taxonomy" id="47602"/>
    <lineage>
        <taxon>Eukaryota</taxon>
        <taxon>Viridiplantae</taxon>
        <taxon>Streptophyta</taxon>
        <taxon>Embryophyta</taxon>
        <taxon>Tracheophyta</taxon>
        <taxon>Spermatophyta</taxon>
        <taxon>Magnoliopsida</taxon>
        <taxon>eudicotyledons</taxon>
        <taxon>Gunneridae</taxon>
        <taxon>Pentapetalae</taxon>
        <taxon>rosids</taxon>
        <taxon>malvids</taxon>
        <taxon>Malvales</taxon>
        <taxon>Malvaceae</taxon>
        <taxon>Malvoideae</taxon>
        <taxon>Gossypium</taxon>
    </lineage>
</organism>
<evidence type="ECO:0000313" key="2">
    <source>
        <dbReference type="EMBL" id="KAH1121784.1"/>
    </source>
</evidence>
<name>A0A9D3WBX9_9ROSI</name>
<dbReference type="AlphaFoldDB" id="A0A9D3WBX9"/>
<protein>
    <submittedName>
        <fullName evidence="2">Uncharacterized protein</fullName>
    </submittedName>
</protein>
<sequence>MQNFQDYLPELKSNILLHAQVIGGPFDARKVNFDSLSHLTGAQLGFDIHFPSRLAWEEFVEEWKNLNRFFLANSPVETSVAPIVECERDEDEEVEEEEDTVNPDVASVNC</sequence>
<gene>
    <name evidence="2" type="ORF">J1N35_004944</name>
</gene>
<proteinExistence type="predicted"/>
<feature type="compositionally biased region" description="Acidic residues" evidence="1">
    <location>
        <begin position="88"/>
        <end position="101"/>
    </location>
</feature>
<feature type="region of interest" description="Disordered" evidence="1">
    <location>
        <begin position="88"/>
        <end position="110"/>
    </location>
</feature>
<keyword evidence="3" id="KW-1185">Reference proteome</keyword>